<feature type="transmembrane region" description="Helical" evidence="1">
    <location>
        <begin position="7"/>
        <end position="28"/>
    </location>
</feature>
<dbReference type="PROSITE" id="PS51257">
    <property type="entry name" value="PROKAR_LIPOPROTEIN"/>
    <property type="match status" value="1"/>
</dbReference>
<protein>
    <submittedName>
        <fullName evidence="2">Uncharacterized protein</fullName>
    </submittedName>
</protein>
<evidence type="ECO:0000313" key="2">
    <source>
        <dbReference type="EMBL" id="KAF6023423.1"/>
    </source>
</evidence>
<evidence type="ECO:0000313" key="3">
    <source>
        <dbReference type="Proteomes" id="UP000593567"/>
    </source>
</evidence>
<reference evidence="2" key="1">
    <citation type="submission" date="2020-06" db="EMBL/GenBank/DDBJ databases">
        <title>Draft genome of Bugula neritina, a colonial animal packing powerful symbionts and potential medicines.</title>
        <authorList>
            <person name="Rayko M."/>
        </authorList>
    </citation>
    <scope>NUCLEOTIDE SEQUENCE [LARGE SCALE GENOMIC DNA]</scope>
    <source>
        <strain evidence="2">Kwan_BN1</strain>
    </source>
</reference>
<organism evidence="2 3">
    <name type="scientific">Bugula neritina</name>
    <name type="common">Brown bryozoan</name>
    <name type="synonym">Sertularia neritina</name>
    <dbReference type="NCBI Taxonomy" id="10212"/>
    <lineage>
        <taxon>Eukaryota</taxon>
        <taxon>Metazoa</taxon>
        <taxon>Spiralia</taxon>
        <taxon>Lophotrochozoa</taxon>
        <taxon>Bryozoa</taxon>
        <taxon>Gymnolaemata</taxon>
        <taxon>Cheilostomatida</taxon>
        <taxon>Flustrina</taxon>
        <taxon>Buguloidea</taxon>
        <taxon>Bugulidae</taxon>
        <taxon>Bugula</taxon>
    </lineage>
</organism>
<dbReference type="Proteomes" id="UP000593567">
    <property type="component" value="Unassembled WGS sequence"/>
</dbReference>
<sequence>MRHDKLYGLELTVSSYYVAALLFTGILYSCTETAILSFISALSLTGVGSSTPVLAGIWFYCLEHWNQYWLIHTLADGINTLSNTLDQ</sequence>
<keyword evidence="3" id="KW-1185">Reference proteome</keyword>
<name>A0A7J7JBV7_BUGNE</name>
<comment type="caution">
    <text evidence="2">The sequence shown here is derived from an EMBL/GenBank/DDBJ whole genome shotgun (WGS) entry which is preliminary data.</text>
</comment>
<evidence type="ECO:0000256" key="1">
    <source>
        <dbReference type="SAM" id="Phobius"/>
    </source>
</evidence>
<feature type="transmembrane region" description="Helical" evidence="1">
    <location>
        <begin position="34"/>
        <end position="61"/>
    </location>
</feature>
<keyword evidence="1" id="KW-0472">Membrane</keyword>
<dbReference type="EMBL" id="VXIV02002716">
    <property type="protein sequence ID" value="KAF6023423.1"/>
    <property type="molecule type" value="Genomic_DNA"/>
</dbReference>
<gene>
    <name evidence="2" type="ORF">EB796_018262</name>
</gene>
<dbReference type="AlphaFoldDB" id="A0A7J7JBV7"/>
<keyword evidence="1" id="KW-0812">Transmembrane</keyword>
<keyword evidence="1" id="KW-1133">Transmembrane helix</keyword>
<accession>A0A7J7JBV7</accession>
<proteinExistence type="predicted"/>